<dbReference type="EMBL" id="BLAE01000008">
    <property type="protein sequence ID" value="GES07926.1"/>
    <property type="molecule type" value="Genomic_DNA"/>
</dbReference>
<sequence>MQFWPFHRHRWREIERIGTVATSWCPCGKTKTRVGKVVPERSRKVLPASPGSHDHDPARSIVWDLIVRDVEDVRGREPESPVI</sequence>
<evidence type="ECO:0000313" key="2">
    <source>
        <dbReference type="Proteomes" id="UP000331127"/>
    </source>
</evidence>
<name>A0A5M3WGV1_9ACTN</name>
<gene>
    <name evidence="1" type="ORF">Amac_015210</name>
</gene>
<reference evidence="1 2" key="1">
    <citation type="submission" date="2019-10" db="EMBL/GenBank/DDBJ databases">
        <title>Whole genome shotgun sequence of Acrocarpospora macrocephala NBRC 16266.</title>
        <authorList>
            <person name="Ichikawa N."/>
            <person name="Kimura A."/>
            <person name="Kitahashi Y."/>
            <person name="Komaki H."/>
            <person name="Oguchi A."/>
        </authorList>
    </citation>
    <scope>NUCLEOTIDE SEQUENCE [LARGE SCALE GENOMIC DNA]</scope>
    <source>
        <strain evidence="1 2">NBRC 16266</strain>
    </source>
</reference>
<accession>A0A5M3WGV1</accession>
<proteinExistence type="predicted"/>
<protein>
    <submittedName>
        <fullName evidence="1">Uncharacterized protein</fullName>
    </submittedName>
</protein>
<evidence type="ECO:0000313" key="1">
    <source>
        <dbReference type="EMBL" id="GES07926.1"/>
    </source>
</evidence>
<comment type="caution">
    <text evidence="1">The sequence shown here is derived from an EMBL/GenBank/DDBJ whole genome shotgun (WGS) entry which is preliminary data.</text>
</comment>
<dbReference type="AlphaFoldDB" id="A0A5M3WGV1"/>
<organism evidence="1 2">
    <name type="scientific">Acrocarpospora macrocephala</name>
    <dbReference type="NCBI Taxonomy" id="150177"/>
    <lineage>
        <taxon>Bacteria</taxon>
        <taxon>Bacillati</taxon>
        <taxon>Actinomycetota</taxon>
        <taxon>Actinomycetes</taxon>
        <taxon>Streptosporangiales</taxon>
        <taxon>Streptosporangiaceae</taxon>
        <taxon>Acrocarpospora</taxon>
    </lineage>
</organism>
<keyword evidence="2" id="KW-1185">Reference proteome</keyword>
<dbReference type="Proteomes" id="UP000331127">
    <property type="component" value="Unassembled WGS sequence"/>
</dbReference>